<evidence type="ECO:0000313" key="3">
    <source>
        <dbReference type="EMBL" id="KTB44324.1"/>
    </source>
</evidence>
<feature type="transmembrane region" description="Helical" evidence="1">
    <location>
        <begin position="83"/>
        <end position="106"/>
    </location>
</feature>
<protein>
    <recommendedName>
        <fullName evidence="2">DUF6534 domain-containing protein</fullName>
    </recommendedName>
</protein>
<dbReference type="Pfam" id="PF20152">
    <property type="entry name" value="DUF6534"/>
    <property type="match status" value="1"/>
</dbReference>
<dbReference type="Proteomes" id="UP000054988">
    <property type="component" value="Unassembled WGS sequence"/>
</dbReference>
<comment type="caution">
    <text evidence="3">The sequence shown here is derived from an EMBL/GenBank/DDBJ whole genome shotgun (WGS) entry which is preliminary data.</text>
</comment>
<dbReference type="AlphaFoldDB" id="A0A0W0G6W7"/>
<name>A0A0W0G6W7_MONRR</name>
<feature type="domain" description="DUF6534" evidence="2">
    <location>
        <begin position="191"/>
        <end position="274"/>
    </location>
</feature>
<dbReference type="PANTHER" id="PTHR40465:SF1">
    <property type="entry name" value="DUF6534 DOMAIN-CONTAINING PROTEIN"/>
    <property type="match status" value="1"/>
</dbReference>
<feature type="transmembrane region" description="Helical" evidence="1">
    <location>
        <begin position="12"/>
        <end position="30"/>
    </location>
</feature>
<dbReference type="InterPro" id="IPR045339">
    <property type="entry name" value="DUF6534"/>
</dbReference>
<keyword evidence="1" id="KW-0812">Transmembrane</keyword>
<dbReference type="EMBL" id="LATX01000951">
    <property type="protein sequence ID" value="KTB44324.1"/>
    <property type="molecule type" value="Genomic_DNA"/>
</dbReference>
<feature type="transmembrane region" description="Helical" evidence="1">
    <location>
        <begin position="42"/>
        <end position="63"/>
    </location>
</feature>
<dbReference type="PANTHER" id="PTHR40465">
    <property type="entry name" value="CHROMOSOME 1, WHOLE GENOME SHOTGUN SEQUENCE"/>
    <property type="match status" value="1"/>
</dbReference>
<sequence length="326" mass="36148">MPTFNETWGCQLLAFVFDLTLYGVALILVAQYFRSYCTGDNVMIRATVGLLCVISTVHIAFLSHQIYTDFVIWFNKPERLDHIPFSASAMLLAIHLTAFTAQMFFISRIWILAKKARFWYTAPVLILALLQVSLGIAQTIVVNWSIQPLGDNCIENPFNASVSAFHGTADERAGRGRAIRGLTAIGYSASAAACDISITFVLCFLLNQGRSSSRRTNSMIDDMILYAINRGTATSVAALIQLLLAGTFFFMIFLLPICQLYVISVVSMLMSRQSLRDKLGAESEGATTFQLETFRAARNESSNLQSMSPADIITWRDNEDVLGKNT</sequence>
<feature type="transmembrane region" description="Helical" evidence="1">
    <location>
        <begin position="227"/>
        <end position="244"/>
    </location>
</feature>
<keyword evidence="1" id="KW-1133">Transmembrane helix</keyword>
<organism evidence="3 4">
    <name type="scientific">Moniliophthora roreri</name>
    <name type="common">Frosty pod rot fungus</name>
    <name type="synonym">Monilia roreri</name>
    <dbReference type="NCBI Taxonomy" id="221103"/>
    <lineage>
        <taxon>Eukaryota</taxon>
        <taxon>Fungi</taxon>
        <taxon>Dikarya</taxon>
        <taxon>Basidiomycota</taxon>
        <taxon>Agaricomycotina</taxon>
        <taxon>Agaricomycetes</taxon>
        <taxon>Agaricomycetidae</taxon>
        <taxon>Agaricales</taxon>
        <taxon>Marasmiineae</taxon>
        <taxon>Marasmiaceae</taxon>
        <taxon>Moniliophthora</taxon>
    </lineage>
</organism>
<reference evidence="3 4" key="1">
    <citation type="submission" date="2015-12" db="EMBL/GenBank/DDBJ databases">
        <title>Draft genome sequence of Moniliophthora roreri, the causal agent of frosty pod rot of cacao.</title>
        <authorList>
            <person name="Aime M.C."/>
            <person name="Diaz-Valderrama J.R."/>
            <person name="Kijpornyongpan T."/>
            <person name="Phillips-Mora W."/>
        </authorList>
    </citation>
    <scope>NUCLEOTIDE SEQUENCE [LARGE SCALE GENOMIC DNA]</scope>
    <source>
        <strain evidence="3 4">MCA 2952</strain>
    </source>
</reference>
<evidence type="ECO:0000259" key="2">
    <source>
        <dbReference type="Pfam" id="PF20152"/>
    </source>
</evidence>
<feature type="transmembrane region" description="Helical" evidence="1">
    <location>
        <begin position="118"/>
        <end position="141"/>
    </location>
</feature>
<feature type="transmembrane region" description="Helical" evidence="1">
    <location>
        <begin position="184"/>
        <end position="206"/>
    </location>
</feature>
<accession>A0A0W0G6W7</accession>
<keyword evidence="1" id="KW-0472">Membrane</keyword>
<gene>
    <name evidence="3" type="ORF">WG66_3084</name>
</gene>
<evidence type="ECO:0000256" key="1">
    <source>
        <dbReference type="SAM" id="Phobius"/>
    </source>
</evidence>
<proteinExistence type="predicted"/>
<evidence type="ECO:0000313" key="4">
    <source>
        <dbReference type="Proteomes" id="UP000054988"/>
    </source>
</evidence>
<feature type="transmembrane region" description="Helical" evidence="1">
    <location>
        <begin position="250"/>
        <end position="270"/>
    </location>
</feature>